<gene>
    <name evidence="2" type="ORF">RF55_22634</name>
</gene>
<evidence type="ECO:0000313" key="2">
    <source>
        <dbReference type="EMBL" id="KMQ82526.1"/>
    </source>
</evidence>
<dbReference type="OrthoDB" id="8054536at2759"/>
<feature type="domain" description="DUF5641" evidence="1">
    <location>
        <begin position="111"/>
        <end position="195"/>
    </location>
</feature>
<reference evidence="2 3" key="1">
    <citation type="submission" date="2015-04" db="EMBL/GenBank/DDBJ databases">
        <title>Lasius niger genome sequencing.</title>
        <authorList>
            <person name="Konorov E.A."/>
            <person name="Nikitin M.A."/>
            <person name="Kirill M.V."/>
            <person name="Chang P."/>
        </authorList>
    </citation>
    <scope>NUCLEOTIDE SEQUENCE [LARGE SCALE GENOMIC DNA]</scope>
    <source>
        <tissue evidence="2">Whole</tissue>
    </source>
</reference>
<dbReference type="AlphaFoldDB" id="A0A0J7JX81"/>
<evidence type="ECO:0000313" key="3">
    <source>
        <dbReference type="Proteomes" id="UP000036403"/>
    </source>
</evidence>
<keyword evidence="3" id="KW-1185">Reference proteome</keyword>
<name>A0A0J7JX81_LASNI</name>
<dbReference type="Proteomes" id="UP000036403">
    <property type="component" value="Unassembled WGS sequence"/>
</dbReference>
<organism evidence="2 3">
    <name type="scientific">Lasius niger</name>
    <name type="common">Black garden ant</name>
    <dbReference type="NCBI Taxonomy" id="67767"/>
    <lineage>
        <taxon>Eukaryota</taxon>
        <taxon>Metazoa</taxon>
        <taxon>Ecdysozoa</taxon>
        <taxon>Arthropoda</taxon>
        <taxon>Hexapoda</taxon>
        <taxon>Insecta</taxon>
        <taxon>Pterygota</taxon>
        <taxon>Neoptera</taxon>
        <taxon>Endopterygota</taxon>
        <taxon>Hymenoptera</taxon>
        <taxon>Apocrita</taxon>
        <taxon>Aculeata</taxon>
        <taxon>Formicoidea</taxon>
        <taxon>Formicidae</taxon>
        <taxon>Formicinae</taxon>
        <taxon>Lasius</taxon>
        <taxon>Lasius</taxon>
    </lineage>
</organism>
<dbReference type="EMBL" id="LBMM01024702">
    <property type="protein sequence ID" value="KMQ82526.1"/>
    <property type="molecule type" value="Genomic_DNA"/>
</dbReference>
<evidence type="ECO:0000259" key="1">
    <source>
        <dbReference type="Pfam" id="PF18701"/>
    </source>
</evidence>
<dbReference type="InterPro" id="IPR040676">
    <property type="entry name" value="DUF5641"/>
</dbReference>
<accession>A0A0J7JX81</accession>
<dbReference type="PANTHER" id="PTHR47331:SF5">
    <property type="entry name" value="RIBONUCLEASE H"/>
    <property type="match status" value="1"/>
</dbReference>
<proteinExistence type="predicted"/>
<sequence>MTFLSDKMIDSECDVSKSGEENHFNLQECHVIKELEEELELCKADQNDIRSKLETLCDESNNAMRNFSLQLGCCNKVCYDKDVQNEVMQNEETTNLKEQIALLEAEKKSAALLWQICNNDTLRIDQQTRNKWHLSTKPLQIGDLVLILDERYPPAKWPLARVTALHPGTDGRVRVVTVRTAVSEYKRPIVKLCPLPIAT</sequence>
<protein>
    <recommendedName>
        <fullName evidence="1">DUF5641 domain-containing protein</fullName>
    </recommendedName>
</protein>
<dbReference type="Pfam" id="PF18701">
    <property type="entry name" value="DUF5641"/>
    <property type="match status" value="1"/>
</dbReference>
<dbReference type="PANTHER" id="PTHR47331">
    <property type="entry name" value="PHD-TYPE DOMAIN-CONTAINING PROTEIN"/>
    <property type="match status" value="1"/>
</dbReference>
<dbReference type="PaxDb" id="67767-A0A0J7JX81"/>
<comment type="caution">
    <text evidence="2">The sequence shown here is derived from an EMBL/GenBank/DDBJ whole genome shotgun (WGS) entry which is preliminary data.</text>
</comment>